<accession>A0AAN8V844</accession>
<comment type="caution">
    <text evidence="1">The sequence shown here is derived from an EMBL/GenBank/DDBJ whole genome shotgun (WGS) entry which is preliminary data.</text>
</comment>
<organism evidence="1 2">
    <name type="scientific">Dillenia turbinata</name>
    <dbReference type="NCBI Taxonomy" id="194707"/>
    <lineage>
        <taxon>Eukaryota</taxon>
        <taxon>Viridiplantae</taxon>
        <taxon>Streptophyta</taxon>
        <taxon>Embryophyta</taxon>
        <taxon>Tracheophyta</taxon>
        <taxon>Spermatophyta</taxon>
        <taxon>Magnoliopsida</taxon>
        <taxon>eudicotyledons</taxon>
        <taxon>Gunneridae</taxon>
        <taxon>Pentapetalae</taxon>
        <taxon>Dilleniales</taxon>
        <taxon>Dilleniaceae</taxon>
        <taxon>Dillenia</taxon>
    </lineage>
</organism>
<evidence type="ECO:0000313" key="1">
    <source>
        <dbReference type="EMBL" id="KAK6925316.1"/>
    </source>
</evidence>
<sequence length="347" mass="40916">MSQYSTILRAPSLRFRFRSFPPLFRPIKTHSFASSPSFFIPLSLRLGFGAPVTCSATRPVEFDWRDNQRTLSRRKTVPFPFWNQQQSSWYGRYAYDEVSDDDSDKDVGSSQQMGASTLDNIDEWRWKLTMLLRSKQEQEVVSREKKDRRDFEQLSALANRMGLHSRQYSRVVVFSKVPLPNYRSDLDDKRPQREVVIPSWLQSEVNTHLKRYLSRKPTKGGLSDISSSKFVNGGSTGYDEAFTEQQEPFVQNNIVMERILRRKSLQLRYKQQDWQESAEGQKMQEFRRSLPAYKEKDALLKSISENQKQKNLQKRNKVKKLEVRIRCVFESSRWYQQIKRDPVATNK</sequence>
<protein>
    <submittedName>
        <fullName evidence="1">Uncharacterized protein</fullName>
    </submittedName>
</protein>
<proteinExistence type="predicted"/>
<gene>
    <name evidence="1" type="ORF">RJ641_009642</name>
</gene>
<reference evidence="1 2" key="1">
    <citation type="submission" date="2023-12" db="EMBL/GenBank/DDBJ databases">
        <title>A high-quality genome assembly for Dillenia turbinata (Dilleniales).</title>
        <authorList>
            <person name="Chanderbali A."/>
        </authorList>
    </citation>
    <scope>NUCLEOTIDE SEQUENCE [LARGE SCALE GENOMIC DNA]</scope>
    <source>
        <strain evidence="1">LSX21</strain>
        <tissue evidence="1">Leaf</tissue>
    </source>
</reference>
<name>A0AAN8V844_9MAGN</name>
<dbReference type="Proteomes" id="UP001370490">
    <property type="component" value="Unassembled WGS sequence"/>
</dbReference>
<dbReference type="EMBL" id="JBAMMX010000016">
    <property type="protein sequence ID" value="KAK6925316.1"/>
    <property type="molecule type" value="Genomic_DNA"/>
</dbReference>
<evidence type="ECO:0000313" key="2">
    <source>
        <dbReference type="Proteomes" id="UP001370490"/>
    </source>
</evidence>
<keyword evidence="2" id="KW-1185">Reference proteome</keyword>
<dbReference type="AlphaFoldDB" id="A0AAN8V844"/>